<evidence type="ECO:0000313" key="4">
    <source>
        <dbReference type="Proteomes" id="UP001057134"/>
    </source>
</evidence>
<reference evidence="3" key="1">
    <citation type="submission" date="2018-02" db="EMBL/GenBank/DDBJ databases">
        <authorList>
            <person name="Kim S.-K."/>
            <person name="Jung H.-I."/>
            <person name="Lee S.-W."/>
        </authorList>
    </citation>
    <scope>NUCLEOTIDE SEQUENCE</scope>
    <source>
        <strain evidence="3">SK3146</strain>
    </source>
</reference>
<keyword evidence="2" id="KW-0812">Transmembrane</keyword>
<dbReference type="PANTHER" id="PTHR40040:SF1">
    <property type="entry name" value="MEMBRANE PROTEIN"/>
    <property type="match status" value="1"/>
</dbReference>
<evidence type="ECO:0000313" key="3">
    <source>
        <dbReference type="EMBL" id="UQZ87018.1"/>
    </source>
</evidence>
<dbReference type="PANTHER" id="PTHR40040">
    <property type="entry name" value="SMALL HYDROPHOBIC PROTEIN-RELATED"/>
    <property type="match status" value="1"/>
</dbReference>
<dbReference type="Proteomes" id="UP001057134">
    <property type="component" value="Chromosome"/>
</dbReference>
<dbReference type="EMBL" id="CP027059">
    <property type="protein sequence ID" value="UQZ87018.1"/>
    <property type="molecule type" value="Genomic_DNA"/>
</dbReference>
<keyword evidence="2" id="KW-0472">Membrane</keyword>
<dbReference type="RefSeq" id="WP_249862512.1">
    <property type="nucleotide sequence ID" value="NZ_CP027059.1"/>
</dbReference>
<evidence type="ECO:0008006" key="5">
    <source>
        <dbReference type="Google" id="ProtNLM"/>
    </source>
</evidence>
<evidence type="ECO:0000256" key="1">
    <source>
        <dbReference type="SAM" id="MobiDB-lite"/>
    </source>
</evidence>
<organism evidence="3 4">
    <name type="scientific">Paenibacillus konkukensis</name>
    <dbReference type="NCBI Taxonomy" id="2020716"/>
    <lineage>
        <taxon>Bacteria</taxon>
        <taxon>Bacillati</taxon>
        <taxon>Bacillota</taxon>
        <taxon>Bacilli</taxon>
        <taxon>Bacillales</taxon>
        <taxon>Paenibacillaceae</taxon>
        <taxon>Paenibacillus</taxon>
    </lineage>
</organism>
<protein>
    <recommendedName>
        <fullName evidence="5">DUF4190 domain-containing protein</fullName>
    </recommendedName>
</protein>
<name>A0ABY4RXS8_9BACL</name>
<dbReference type="InterPro" id="IPR055338">
    <property type="entry name" value="YqfX-like"/>
</dbReference>
<proteinExistence type="predicted"/>
<evidence type="ECO:0000256" key="2">
    <source>
        <dbReference type="SAM" id="Phobius"/>
    </source>
</evidence>
<keyword evidence="2" id="KW-1133">Transmembrane helix</keyword>
<feature type="transmembrane region" description="Helical" evidence="2">
    <location>
        <begin position="77"/>
        <end position="109"/>
    </location>
</feature>
<feature type="transmembrane region" description="Helical" evidence="2">
    <location>
        <begin position="115"/>
        <end position="134"/>
    </location>
</feature>
<keyword evidence="4" id="KW-1185">Reference proteome</keyword>
<accession>A0ABY4RXS8</accession>
<reference evidence="3" key="2">
    <citation type="journal article" date="2021" name="J Anim Sci Technol">
        <title>Complete genome sequence of Paenibacillus konkukensis sp. nov. SK3146 as a potential probiotic strain.</title>
        <authorList>
            <person name="Jung H.I."/>
            <person name="Park S."/>
            <person name="Niu K.M."/>
            <person name="Lee S.W."/>
            <person name="Kothari D."/>
            <person name="Yi K.J."/>
            <person name="Kim S.K."/>
        </authorList>
    </citation>
    <scope>NUCLEOTIDE SEQUENCE</scope>
    <source>
        <strain evidence="3">SK3146</strain>
    </source>
</reference>
<feature type="region of interest" description="Disordered" evidence="1">
    <location>
        <begin position="1"/>
        <end position="35"/>
    </location>
</feature>
<sequence>MAGHNSRSRDKKNRSARPQSSMKVVHKQAAAKHSEEYAAELTAPFGAPVQAPVELVEVGSRRDAAREKEESQEQSRWLGYSALTLGVLSLFMFPALFGGAAAVLGFFSYNQGRKAMGVWSIALGLVSMASYFLLAPAYS</sequence>
<gene>
    <name evidence="3" type="ORF">SK3146_06311</name>
</gene>